<feature type="compositionally biased region" description="Pro residues" evidence="6">
    <location>
        <begin position="322"/>
        <end position="334"/>
    </location>
</feature>
<keyword evidence="9" id="KW-0413">Isomerase</keyword>
<comment type="similarity">
    <text evidence="1">Belongs to the thioredoxin family. DsbA subfamily.</text>
</comment>
<dbReference type="OrthoDB" id="117402at2"/>
<feature type="chain" id="PRO_5009290632" evidence="7">
    <location>
        <begin position="32"/>
        <end position="349"/>
    </location>
</feature>
<dbReference type="GO" id="GO:0016491">
    <property type="term" value="F:oxidoreductase activity"/>
    <property type="evidence" value="ECO:0007669"/>
    <property type="project" value="UniProtKB-KW"/>
</dbReference>
<evidence type="ECO:0000313" key="10">
    <source>
        <dbReference type="Proteomes" id="UP000236728"/>
    </source>
</evidence>
<proteinExistence type="inferred from homology"/>
<evidence type="ECO:0000256" key="2">
    <source>
        <dbReference type="ARBA" id="ARBA00022729"/>
    </source>
</evidence>
<feature type="compositionally biased region" description="Low complexity" evidence="6">
    <location>
        <begin position="335"/>
        <end position="349"/>
    </location>
</feature>
<keyword evidence="2 7" id="KW-0732">Signal</keyword>
<evidence type="ECO:0000256" key="6">
    <source>
        <dbReference type="SAM" id="MobiDB-lite"/>
    </source>
</evidence>
<dbReference type="SUPFAM" id="SSF52833">
    <property type="entry name" value="Thioredoxin-like"/>
    <property type="match status" value="1"/>
</dbReference>
<evidence type="ECO:0000313" key="9">
    <source>
        <dbReference type="EMBL" id="SEG24621.1"/>
    </source>
</evidence>
<dbReference type="GO" id="GO:0016853">
    <property type="term" value="F:isomerase activity"/>
    <property type="evidence" value="ECO:0007669"/>
    <property type="project" value="UniProtKB-KW"/>
</dbReference>
<keyword evidence="4" id="KW-1015">Disulfide bond</keyword>
<feature type="domain" description="Thioredoxin-like fold" evidence="8">
    <location>
        <begin position="137"/>
        <end position="313"/>
    </location>
</feature>
<evidence type="ECO:0000256" key="3">
    <source>
        <dbReference type="ARBA" id="ARBA00023002"/>
    </source>
</evidence>
<keyword evidence="5" id="KW-0676">Redox-active center</keyword>
<feature type="signal peptide" evidence="7">
    <location>
        <begin position="1"/>
        <end position="31"/>
    </location>
</feature>
<keyword evidence="10" id="KW-1185">Reference proteome</keyword>
<dbReference type="Gene3D" id="3.40.30.10">
    <property type="entry name" value="Glutaredoxin"/>
    <property type="match status" value="1"/>
</dbReference>
<gene>
    <name evidence="9" type="ORF">SAMN05421819_2366</name>
</gene>
<evidence type="ECO:0000256" key="1">
    <source>
        <dbReference type="ARBA" id="ARBA00005791"/>
    </source>
</evidence>
<dbReference type="PANTHER" id="PTHR13887">
    <property type="entry name" value="GLUTATHIONE S-TRANSFERASE KAPPA"/>
    <property type="match status" value="1"/>
</dbReference>
<dbReference type="Proteomes" id="UP000236728">
    <property type="component" value="Unassembled WGS sequence"/>
</dbReference>
<sequence length="349" mass="37332">MLPSCNNQNVLSRCLPSLLFAATLATLGCHAQTPALTGTTVKPGTPLSLEESRRVEVLLRQKANLPPMSTIHISVPASSEVPGFSTISITFESDGKASRPITFLVSNDGATLAQLTKYTLPVKPREMLSSAGRPARGGTEAAPVIIVGFDDLECPYCARLHESIFPLLTQRYGDKVRFVYKDFPLEQHPWAMHAALDVNCVAEQSTPGYWNMVDYVHAHASEMGADPKDPKAEKTLPRATEQLDALAHEQAKAQKLDDAKLTACIKTNDTRSIAESQKLGTSLGIEATPSLFINGDKVDGAVPVEFIFQVIDDALRAEGVTPPAPYVEPKPAAPATPAAAPAAKAPSGR</sequence>
<dbReference type="InterPro" id="IPR012336">
    <property type="entry name" value="Thioredoxin-like_fold"/>
</dbReference>
<keyword evidence="3" id="KW-0560">Oxidoreductase</keyword>
<reference evidence="9 10" key="1">
    <citation type="submission" date="2016-10" db="EMBL/GenBank/DDBJ databases">
        <authorList>
            <person name="de Groot N.N."/>
        </authorList>
    </citation>
    <scope>NUCLEOTIDE SEQUENCE [LARGE SCALE GENOMIC DNA]</scope>
    <source>
        <strain evidence="9 10">DSM 22489</strain>
    </source>
</reference>
<accession>A0A1H5YKH4</accession>
<evidence type="ECO:0000256" key="7">
    <source>
        <dbReference type="SAM" id="SignalP"/>
    </source>
</evidence>
<dbReference type="EMBL" id="FNVA01000003">
    <property type="protein sequence ID" value="SEG24621.1"/>
    <property type="molecule type" value="Genomic_DNA"/>
</dbReference>
<dbReference type="PANTHER" id="PTHR13887:SF14">
    <property type="entry name" value="DISULFIDE BOND FORMATION PROTEIN D"/>
    <property type="match status" value="1"/>
</dbReference>
<dbReference type="AlphaFoldDB" id="A0A1H5YKH4"/>
<name>A0A1H5YKH4_9BACT</name>
<evidence type="ECO:0000256" key="4">
    <source>
        <dbReference type="ARBA" id="ARBA00023157"/>
    </source>
</evidence>
<evidence type="ECO:0000256" key="5">
    <source>
        <dbReference type="ARBA" id="ARBA00023284"/>
    </source>
</evidence>
<organism evidence="9 10">
    <name type="scientific">Bryocella elongata</name>
    <dbReference type="NCBI Taxonomy" id="863522"/>
    <lineage>
        <taxon>Bacteria</taxon>
        <taxon>Pseudomonadati</taxon>
        <taxon>Acidobacteriota</taxon>
        <taxon>Terriglobia</taxon>
        <taxon>Terriglobales</taxon>
        <taxon>Acidobacteriaceae</taxon>
        <taxon>Bryocella</taxon>
    </lineage>
</organism>
<dbReference type="Pfam" id="PF13462">
    <property type="entry name" value="Thioredoxin_4"/>
    <property type="match status" value="1"/>
</dbReference>
<dbReference type="InterPro" id="IPR036249">
    <property type="entry name" value="Thioredoxin-like_sf"/>
</dbReference>
<evidence type="ECO:0000259" key="8">
    <source>
        <dbReference type="Pfam" id="PF13462"/>
    </source>
</evidence>
<feature type="region of interest" description="Disordered" evidence="6">
    <location>
        <begin position="320"/>
        <end position="349"/>
    </location>
</feature>
<protein>
    <submittedName>
        <fullName evidence="9">Protein-disulfide isomerase</fullName>
    </submittedName>
</protein>